<evidence type="ECO:0000313" key="2">
    <source>
        <dbReference type="EMBL" id="KAK0751116.1"/>
    </source>
</evidence>
<evidence type="ECO:0000256" key="1">
    <source>
        <dbReference type="SAM" id="SignalP"/>
    </source>
</evidence>
<name>A0AA40F573_9PEZI</name>
<sequence>GAVLVPLSSLLFLPHSDTAAGTPGWEAGRGHEFAAVVEYVCSPSPRASRSCQRHTWRRGQWYWMVVRPGDRQEKLRRQRREAHGLRSTIVERCGHEASRSAASAFFRGLRLGMFRAHQTLHGAIYPPLRTLTTADLLGWDTAGMSPRSV</sequence>
<organism evidence="2 3">
    <name type="scientific">Schizothecium vesticola</name>
    <dbReference type="NCBI Taxonomy" id="314040"/>
    <lineage>
        <taxon>Eukaryota</taxon>
        <taxon>Fungi</taxon>
        <taxon>Dikarya</taxon>
        <taxon>Ascomycota</taxon>
        <taxon>Pezizomycotina</taxon>
        <taxon>Sordariomycetes</taxon>
        <taxon>Sordariomycetidae</taxon>
        <taxon>Sordariales</taxon>
        <taxon>Schizotheciaceae</taxon>
        <taxon>Schizothecium</taxon>
    </lineage>
</organism>
<reference evidence="2" key="1">
    <citation type="submission" date="2023-06" db="EMBL/GenBank/DDBJ databases">
        <title>Genome-scale phylogeny and comparative genomics of the fungal order Sordariales.</title>
        <authorList>
            <consortium name="Lawrence Berkeley National Laboratory"/>
            <person name="Hensen N."/>
            <person name="Bonometti L."/>
            <person name="Westerberg I."/>
            <person name="Brannstrom I.O."/>
            <person name="Guillou S."/>
            <person name="Cros-Aarteil S."/>
            <person name="Calhoun S."/>
            <person name="Haridas S."/>
            <person name="Kuo A."/>
            <person name="Mondo S."/>
            <person name="Pangilinan J."/>
            <person name="Riley R."/>
            <person name="LaButti K."/>
            <person name="Andreopoulos B."/>
            <person name="Lipzen A."/>
            <person name="Chen C."/>
            <person name="Yanf M."/>
            <person name="Daum C."/>
            <person name="Ng V."/>
            <person name="Clum A."/>
            <person name="Steindorff A."/>
            <person name="Ohm R."/>
            <person name="Martin F."/>
            <person name="Silar P."/>
            <person name="Natvig D."/>
            <person name="Lalanne C."/>
            <person name="Gautier V."/>
            <person name="Ament-velasquez S.L."/>
            <person name="Kruys A."/>
            <person name="Hutchinson M.I."/>
            <person name="Powell A.J."/>
            <person name="Barry K."/>
            <person name="Miller A.N."/>
            <person name="Grigoriev I.V."/>
            <person name="Debuchy R."/>
            <person name="Gladieux P."/>
            <person name="Thoren M.H."/>
            <person name="Johannesson H."/>
        </authorList>
    </citation>
    <scope>NUCLEOTIDE SEQUENCE</scope>
    <source>
        <strain evidence="2">SMH3187-1</strain>
    </source>
</reference>
<proteinExistence type="predicted"/>
<protein>
    <submittedName>
        <fullName evidence="2">Uncharacterized protein</fullName>
    </submittedName>
</protein>
<feature type="non-terminal residue" evidence="2">
    <location>
        <position position="1"/>
    </location>
</feature>
<keyword evidence="1" id="KW-0732">Signal</keyword>
<dbReference type="EMBL" id="JAUKUD010000002">
    <property type="protein sequence ID" value="KAK0751116.1"/>
    <property type="molecule type" value="Genomic_DNA"/>
</dbReference>
<gene>
    <name evidence="2" type="ORF">B0T18DRAFT_456453</name>
</gene>
<dbReference type="AlphaFoldDB" id="A0AA40F573"/>
<feature type="signal peptide" evidence="1">
    <location>
        <begin position="1"/>
        <end position="21"/>
    </location>
</feature>
<dbReference type="Proteomes" id="UP001172155">
    <property type="component" value="Unassembled WGS sequence"/>
</dbReference>
<evidence type="ECO:0000313" key="3">
    <source>
        <dbReference type="Proteomes" id="UP001172155"/>
    </source>
</evidence>
<comment type="caution">
    <text evidence="2">The sequence shown here is derived from an EMBL/GenBank/DDBJ whole genome shotgun (WGS) entry which is preliminary data.</text>
</comment>
<accession>A0AA40F573</accession>
<feature type="chain" id="PRO_5041286464" evidence="1">
    <location>
        <begin position="22"/>
        <end position="149"/>
    </location>
</feature>
<keyword evidence="3" id="KW-1185">Reference proteome</keyword>